<gene>
    <name evidence="2" type="ORF">COHA_002856</name>
</gene>
<evidence type="ECO:0000313" key="3">
    <source>
        <dbReference type="Proteomes" id="UP001205105"/>
    </source>
</evidence>
<dbReference type="Pfam" id="PF14251">
    <property type="entry name" value="PterinBD-DUF4346"/>
    <property type="match status" value="1"/>
</dbReference>
<dbReference type="AlphaFoldDB" id="A0AAD5DWM2"/>
<dbReference type="EMBL" id="JADXDR010000037">
    <property type="protein sequence ID" value="KAI7843616.1"/>
    <property type="molecule type" value="Genomic_DNA"/>
</dbReference>
<proteinExistence type="predicted"/>
<sequence length="168" mass="18496">MQFTGVQAAQRPQALPRLASGALRQQRSLAVQQQLIRQQRKRSNCAAAGAAAPEQASAAEVPRWDAALDDELSKRPLDLDAAGYFIIKVDREAGELMADFYTNFINEQGLACDPATGEVISCKPGQVEILEKDHGFQPCTHLEHANYLGRELQRAEFALISGQQYVQD</sequence>
<dbReference type="InterPro" id="IPR025595">
    <property type="entry name" value="PterinBD-DUF4346"/>
</dbReference>
<reference evidence="2" key="1">
    <citation type="submission" date="2020-11" db="EMBL/GenBank/DDBJ databases">
        <title>Chlorella ohadii genome sequencing and assembly.</title>
        <authorList>
            <person name="Murik O."/>
            <person name="Treves H."/>
            <person name="Kedem I."/>
            <person name="Shotland Y."/>
            <person name="Kaplan A."/>
        </authorList>
    </citation>
    <scope>NUCLEOTIDE SEQUENCE</scope>
    <source>
        <strain evidence="2">1</strain>
    </source>
</reference>
<comment type="caution">
    <text evidence="2">The sequence shown here is derived from an EMBL/GenBank/DDBJ whole genome shotgun (WGS) entry which is preliminary data.</text>
</comment>
<organism evidence="2 3">
    <name type="scientific">Chlorella ohadii</name>
    <dbReference type="NCBI Taxonomy" id="2649997"/>
    <lineage>
        <taxon>Eukaryota</taxon>
        <taxon>Viridiplantae</taxon>
        <taxon>Chlorophyta</taxon>
        <taxon>core chlorophytes</taxon>
        <taxon>Trebouxiophyceae</taxon>
        <taxon>Chlorellales</taxon>
        <taxon>Chlorellaceae</taxon>
        <taxon>Chlorella clade</taxon>
        <taxon>Chlorella</taxon>
    </lineage>
</organism>
<evidence type="ECO:0000313" key="2">
    <source>
        <dbReference type="EMBL" id="KAI7843616.1"/>
    </source>
</evidence>
<protein>
    <recommendedName>
        <fullName evidence="1">DUF4346 domain-containing protein</fullName>
    </recommendedName>
</protein>
<feature type="domain" description="DUF4346" evidence="1">
    <location>
        <begin position="79"/>
        <end position="168"/>
    </location>
</feature>
<keyword evidence="3" id="KW-1185">Reference proteome</keyword>
<dbReference type="Proteomes" id="UP001205105">
    <property type="component" value="Unassembled WGS sequence"/>
</dbReference>
<name>A0AAD5DWM2_9CHLO</name>
<accession>A0AAD5DWM2</accession>
<evidence type="ECO:0000259" key="1">
    <source>
        <dbReference type="Pfam" id="PF14251"/>
    </source>
</evidence>